<dbReference type="AlphaFoldDB" id="A0AAV5TY27"/>
<proteinExistence type="predicted"/>
<dbReference type="EMBL" id="BTSX01000005">
    <property type="protein sequence ID" value="GMS99440.1"/>
    <property type="molecule type" value="Genomic_DNA"/>
</dbReference>
<comment type="caution">
    <text evidence="1">The sequence shown here is derived from an EMBL/GenBank/DDBJ whole genome shotgun (WGS) entry which is preliminary data.</text>
</comment>
<name>A0AAV5TY27_9BILA</name>
<accession>A0AAV5TY27</accession>
<feature type="non-terminal residue" evidence="1">
    <location>
        <position position="1"/>
    </location>
</feature>
<gene>
    <name evidence="1" type="ORF">PENTCL1PPCAC_21615</name>
</gene>
<evidence type="ECO:0000313" key="2">
    <source>
        <dbReference type="Proteomes" id="UP001432027"/>
    </source>
</evidence>
<organism evidence="1 2">
    <name type="scientific">Pristionchus entomophagus</name>
    <dbReference type="NCBI Taxonomy" id="358040"/>
    <lineage>
        <taxon>Eukaryota</taxon>
        <taxon>Metazoa</taxon>
        <taxon>Ecdysozoa</taxon>
        <taxon>Nematoda</taxon>
        <taxon>Chromadorea</taxon>
        <taxon>Rhabditida</taxon>
        <taxon>Rhabditina</taxon>
        <taxon>Diplogasteromorpha</taxon>
        <taxon>Diplogasteroidea</taxon>
        <taxon>Neodiplogasteridae</taxon>
        <taxon>Pristionchus</taxon>
    </lineage>
</organism>
<protein>
    <submittedName>
        <fullName evidence="1">Uncharacterized protein</fullName>
    </submittedName>
</protein>
<dbReference type="Proteomes" id="UP001432027">
    <property type="component" value="Unassembled WGS sequence"/>
</dbReference>
<feature type="non-terminal residue" evidence="1">
    <location>
        <position position="74"/>
    </location>
</feature>
<evidence type="ECO:0000313" key="1">
    <source>
        <dbReference type="EMBL" id="GMS99440.1"/>
    </source>
</evidence>
<reference evidence="1" key="1">
    <citation type="submission" date="2023-10" db="EMBL/GenBank/DDBJ databases">
        <title>Genome assembly of Pristionchus species.</title>
        <authorList>
            <person name="Yoshida K."/>
            <person name="Sommer R.J."/>
        </authorList>
    </citation>
    <scope>NUCLEOTIDE SEQUENCE</scope>
    <source>
        <strain evidence="1">RS0144</strain>
    </source>
</reference>
<sequence>FNDTSSHHFTSLIDDSIDNSFLEYIVIQQQRLNRLIQMVHHTIDNPLILDRVQRSLFLFNNLLHCLESLSHDLH</sequence>
<keyword evidence="2" id="KW-1185">Reference proteome</keyword>